<feature type="binding site" evidence="9">
    <location>
        <position position="195"/>
    </location>
    <ligand>
        <name>Zn(2+)</name>
        <dbReference type="ChEBI" id="CHEBI:29105"/>
        <note>catalytic</note>
    </ligand>
</feature>
<evidence type="ECO:0000256" key="8">
    <source>
        <dbReference type="ARBA" id="ARBA00049213"/>
    </source>
</evidence>
<gene>
    <name evidence="9" type="primary">add</name>
    <name evidence="11" type="ORF">H8923_06980</name>
</gene>
<dbReference type="InterPro" id="IPR001365">
    <property type="entry name" value="A_deaminase_dom"/>
</dbReference>
<dbReference type="HAMAP" id="MF_00540">
    <property type="entry name" value="A_deaminase"/>
    <property type="match status" value="1"/>
</dbReference>
<feature type="domain" description="Adenosine deaminase" evidence="10">
    <location>
        <begin position="5"/>
        <end position="327"/>
    </location>
</feature>
<dbReference type="InterPro" id="IPR032466">
    <property type="entry name" value="Metal_Hydrolase"/>
</dbReference>
<feature type="binding site" evidence="9">
    <location>
        <position position="10"/>
    </location>
    <ligand>
        <name>Zn(2+)</name>
        <dbReference type="ChEBI" id="CHEBI:29105"/>
        <note>catalytic</note>
    </ligand>
</feature>
<keyword evidence="3 9" id="KW-0378">Hydrolase</keyword>
<feature type="binding site" evidence="9">
    <location>
        <position position="12"/>
    </location>
    <ligand>
        <name>substrate</name>
    </ligand>
</feature>
<feature type="binding site" evidence="9">
    <location>
        <position position="168"/>
    </location>
    <ligand>
        <name>substrate</name>
    </ligand>
</feature>
<evidence type="ECO:0000313" key="12">
    <source>
        <dbReference type="Proteomes" id="UP000609849"/>
    </source>
</evidence>
<keyword evidence="4 9" id="KW-0862">Zinc</keyword>
<dbReference type="GO" id="GO:0016787">
    <property type="term" value="F:hydrolase activity"/>
    <property type="evidence" value="ECO:0007669"/>
    <property type="project" value="UniProtKB-KW"/>
</dbReference>
<evidence type="ECO:0000256" key="7">
    <source>
        <dbReference type="ARBA" id="ARBA00047989"/>
    </source>
</evidence>
<dbReference type="SUPFAM" id="SSF51556">
    <property type="entry name" value="Metallo-dependent hydrolases"/>
    <property type="match status" value="1"/>
</dbReference>
<feature type="binding site" evidence="9">
    <location>
        <position position="14"/>
    </location>
    <ligand>
        <name>substrate</name>
    </ligand>
</feature>
<evidence type="ECO:0000259" key="10">
    <source>
        <dbReference type="Pfam" id="PF00962"/>
    </source>
</evidence>
<evidence type="ECO:0000256" key="1">
    <source>
        <dbReference type="ARBA" id="ARBA00012784"/>
    </source>
</evidence>
<dbReference type="RefSeq" id="WP_153925977.1">
    <property type="nucleotide sequence ID" value="NZ_JACRWE010000003.1"/>
</dbReference>
<feature type="site" description="Important for catalytic activity" evidence="9">
    <location>
        <position position="219"/>
    </location>
</feature>
<evidence type="ECO:0000256" key="3">
    <source>
        <dbReference type="ARBA" id="ARBA00022801"/>
    </source>
</evidence>
<accession>A0ABR7JP17</accession>
<comment type="similarity">
    <text evidence="9">Belongs to the metallo-dependent hydrolases superfamily. Adenosine and AMP deaminases family. Adenosine deaminase subfamily.</text>
</comment>
<dbReference type="Gene3D" id="3.20.20.140">
    <property type="entry name" value="Metal-dependent hydrolases"/>
    <property type="match status" value="1"/>
</dbReference>
<name>A0ABR7JP17_9FIRM</name>
<dbReference type="PANTHER" id="PTHR11409:SF43">
    <property type="entry name" value="ADENOSINE DEAMINASE"/>
    <property type="match status" value="1"/>
</dbReference>
<keyword evidence="2 9" id="KW-0479">Metal-binding</keyword>
<dbReference type="Proteomes" id="UP000609849">
    <property type="component" value="Unassembled WGS sequence"/>
</dbReference>
<evidence type="ECO:0000256" key="6">
    <source>
        <dbReference type="ARBA" id="ARBA00031852"/>
    </source>
</evidence>
<dbReference type="InterPro" id="IPR006330">
    <property type="entry name" value="Ado/ade_deaminase"/>
</dbReference>
<comment type="catalytic activity">
    <reaction evidence="7">
        <text>adenosine + H2O + H(+) = inosine + NH4(+)</text>
        <dbReference type="Rhea" id="RHEA:24408"/>
        <dbReference type="ChEBI" id="CHEBI:15377"/>
        <dbReference type="ChEBI" id="CHEBI:15378"/>
        <dbReference type="ChEBI" id="CHEBI:16335"/>
        <dbReference type="ChEBI" id="CHEBI:17596"/>
        <dbReference type="ChEBI" id="CHEBI:28938"/>
        <dbReference type="EC" id="3.5.4.4"/>
    </reaction>
    <physiologicalReaction direction="left-to-right" evidence="7">
        <dbReference type="Rhea" id="RHEA:24409"/>
    </physiologicalReaction>
</comment>
<proteinExistence type="inferred from homology"/>
<evidence type="ECO:0000256" key="5">
    <source>
        <dbReference type="ARBA" id="ARBA00023080"/>
    </source>
</evidence>
<dbReference type="EC" id="3.5.4.4" evidence="1 9"/>
<comment type="catalytic activity">
    <reaction evidence="8">
        <text>2'-deoxyadenosine + H2O + H(+) = 2'-deoxyinosine + NH4(+)</text>
        <dbReference type="Rhea" id="RHEA:28190"/>
        <dbReference type="ChEBI" id="CHEBI:15377"/>
        <dbReference type="ChEBI" id="CHEBI:15378"/>
        <dbReference type="ChEBI" id="CHEBI:17256"/>
        <dbReference type="ChEBI" id="CHEBI:28938"/>
        <dbReference type="ChEBI" id="CHEBI:28997"/>
        <dbReference type="EC" id="3.5.4.4"/>
    </reaction>
    <physiologicalReaction direction="left-to-right" evidence="8">
        <dbReference type="Rhea" id="RHEA:28191"/>
    </physiologicalReaction>
</comment>
<dbReference type="NCBIfam" id="TIGR01430">
    <property type="entry name" value="aden_deam"/>
    <property type="match status" value="1"/>
</dbReference>
<dbReference type="InterPro" id="IPR028893">
    <property type="entry name" value="A_deaminase"/>
</dbReference>
<evidence type="ECO:0000256" key="4">
    <source>
        <dbReference type="ARBA" id="ARBA00022833"/>
    </source>
</evidence>
<dbReference type="PANTHER" id="PTHR11409">
    <property type="entry name" value="ADENOSINE DEAMINASE"/>
    <property type="match status" value="1"/>
</dbReference>
<keyword evidence="5 9" id="KW-0546">Nucleotide metabolism</keyword>
<comment type="cofactor">
    <cofactor evidence="9">
        <name>Zn(2+)</name>
        <dbReference type="ChEBI" id="CHEBI:29105"/>
    </cofactor>
    <text evidence="9">Binds 1 zinc ion per subunit.</text>
</comment>
<dbReference type="Pfam" id="PF00962">
    <property type="entry name" value="A_deaminase"/>
    <property type="match status" value="1"/>
</dbReference>
<feature type="active site" description="Proton donor" evidence="9">
    <location>
        <position position="198"/>
    </location>
</feature>
<sequence>MRKLPKIELHCHLDGSVRAETILDIARKENLELPSYNINDIKKLVQVPIDCTSLDEYLKKFDLANKVMQTKESIKRVTFELVEDAANENVKYIEIRFAPMLHMKKGLSIKEVIQSVLKGMNQACEKYEIKANLILGCMRNMSVEDAELVVKEGKEFLGKGVVAIDLCGPEVEGFATKYKKAIESARSYGYRVTIHAGEAASGKNVIDAINLLGAERIGHGINIKDMKEAYDLVKRTNVTLEMCPTSNLHTKAIDKISDYPFFNFYKDDLSVTLNTDNRTVSDVDLTNEISLVKDNFNMSEEDYKRIYLNSVDATFADEDTKMWLKSLI</sequence>
<dbReference type="EMBL" id="JACRWE010000003">
    <property type="protein sequence ID" value="MBC5996502.1"/>
    <property type="molecule type" value="Genomic_DNA"/>
</dbReference>
<feature type="binding site" evidence="9">
    <location>
        <position position="12"/>
    </location>
    <ligand>
        <name>Zn(2+)</name>
        <dbReference type="ChEBI" id="CHEBI:29105"/>
        <note>catalytic</note>
    </ligand>
</feature>
<keyword evidence="12" id="KW-1185">Reference proteome</keyword>
<comment type="caution">
    <text evidence="9">Lacks conserved residue(s) required for the propagation of feature annotation.</text>
</comment>
<evidence type="ECO:0000256" key="2">
    <source>
        <dbReference type="ARBA" id="ARBA00022723"/>
    </source>
</evidence>
<evidence type="ECO:0000313" key="11">
    <source>
        <dbReference type="EMBL" id="MBC5996502.1"/>
    </source>
</evidence>
<dbReference type="CDD" id="cd01320">
    <property type="entry name" value="ADA"/>
    <property type="match status" value="1"/>
</dbReference>
<comment type="function">
    <text evidence="9">Catalyzes the hydrolytic deamination of adenosine and 2-deoxyadenosine.</text>
</comment>
<organism evidence="11 12">
    <name type="scientific">Romboutsia faecis</name>
    <dbReference type="NCBI Taxonomy" id="2764597"/>
    <lineage>
        <taxon>Bacteria</taxon>
        <taxon>Bacillati</taxon>
        <taxon>Bacillota</taxon>
        <taxon>Clostridia</taxon>
        <taxon>Peptostreptococcales</taxon>
        <taxon>Peptostreptococcaceae</taxon>
        <taxon>Romboutsia</taxon>
    </lineage>
</organism>
<reference evidence="11 12" key="1">
    <citation type="submission" date="2020-08" db="EMBL/GenBank/DDBJ databases">
        <authorList>
            <person name="Liu C."/>
            <person name="Sun Q."/>
        </authorList>
    </citation>
    <scope>NUCLEOTIDE SEQUENCE [LARGE SCALE GENOMIC DNA]</scope>
    <source>
        <strain evidence="11 12">NSJ-18</strain>
    </source>
</reference>
<feature type="binding site" evidence="9">
    <location>
        <position position="276"/>
    </location>
    <ligand>
        <name>Zn(2+)</name>
        <dbReference type="ChEBI" id="CHEBI:29105"/>
        <note>catalytic</note>
    </ligand>
</feature>
<evidence type="ECO:0000256" key="9">
    <source>
        <dbReference type="HAMAP-Rule" id="MF_00540"/>
    </source>
</evidence>
<protein>
    <recommendedName>
        <fullName evidence="1 9">Adenosine deaminase</fullName>
        <ecNumber evidence="1 9">3.5.4.4</ecNumber>
    </recommendedName>
    <alternativeName>
        <fullName evidence="6 9">Adenosine aminohydrolase</fullName>
    </alternativeName>
</protein>
<comment type="caution">
    <text evidence="11">The sequence shown here is derived from an EMBL/GenBank/DDBJ whole genome shotgun (WGS) entry which is preliminary data.</text>
</comment>